<protein>
    <recommendedName>
        <fullName evidence="17">Delta-like protein</fullName>
    </recommendedName>
</protein>
<dbReference type="GO" id="GO:0007399">
    <property type="term" value="P:nervous system development"/>
    <property type="evidence" value="ECO:0007669"/>
    <property type="project" value="UniProtKB-ARBA"/>
</dbReference>
<accession>A0A0X3NQP0</accession>
<dbReference type="PROSITE" id="PS50026">
    <property type="entry name" value="EGF_3"/>
    <property type="match status" value="15"/>
</dbReference>
<feature type="transmembrane region" description="Helical" evidence="19">
    <location>
        <begin position="29"/>
        <end position="50"/>
    </location>
</feature>
<dbReference type="PROSITE" id="PS51051">
    <property type="entry name" value="DSL"/>
    <property type="match status" value="1"/>
</dbReference>
<feature type="disulfide bond" evidence="15">
    <location>
        <begin position="705"/>
        <end position="714"/>
    </location>
</feature>
<feature type="domain" description="EGF-like" evidence="20">
    <location>
        <begin position="717"/>
        <end position="755"/>
    </location>
</feature>
<evidence type="ECO:0000256" key="8">
    <source>
        <dbReference type="ARBA" id="ARBA00022737"/>
    </source>
</evidence>
<feature type="disulfide bond" evidence="16">
    <location>
        <begin position="208"/>
        <end position="217"/>
    </location>
</feature>
<dbReference type="InterPro" id="IPR011651">
    <property type="entry name" value="Notch_ligand_N"/>
</dbReference>
<comment type="function">
    <text evidence="17">Putative Notch ligand involved in the mediation of Notch signaling.</text>
</comment>
<evidence type="ECO:0000256" key="3">
    <source>
        <dbReference type="ARBA" id="ARBA00022473"/>
    </source>
</evidence>
<dbReference type="PROSITE" id="PS01187">
    <property type="entry name" value="EGF_CA"/>
    <property type="match status" value="2"/>
</dbReference>
<dbReference type="Pfam" id="PF23575">
    <property type="entry name" value="JAG1"/>
    <property type="match status" value="1"/>
</dbReference>
<feature type="disulfide bond" evidence="15">
    <location>
        <begin position="464"/>
        <end position="473"/>
    </location>
</feature>
<feature type="domain" description="EGF-like" evidence="20">
    <location>
        <begin position="433"/>
        <end position="474"/>
    </location>
</feature>
<dbReference type="InterPro" id="IPR001774">
    <property type="entry name" value="DSL"/>
</dbReference>
<comment type="subcellular location">
    <subcellularLocation>
        <location evidence="1 17">Membrane</location>
        <topology evidence="1 17">Single-pass type I membrane protein</topology>
    </subcellularLocation>
    <subcellularLocation>
        <location evidence="2">Secreted</location>
    </subcellularLocation>
</comment>
<dbReference type="Gene3D" id="2.10.25.10">
    <property type="entry name" value="Laminin"/>
    <property type="match status" value="14"/>
</dbReference>
<keyword evidence="13 15" id="KW-1015">Disulfide bond</keyword>
<dbReference type="Pfam" id="PF12661">
    <property type="entry name" value="hEGF"/>
    <property type="match status" value="1"/>
</dbReference>
<feature type="disulfide bond" evidence="15">
    <location>
        <begin position="480"/>
        <end position="490"/>
    </location>
</feature>
<evidence type="ECO:0000256" key="9">
    <source>
        <dbReference type="ARBA" id="ARBA00022782"/>
    </source>
</evidence>
<dbReference type="GO" id="GO:0007157">
    <property type="term" value="P:heterophilic cell-cell adhesion via plasma membrane cell adhesion molecules"/>
    <property type="evidence" value="ECO:0007669"/>
    <property type="project" value="TreeGrafter"/>
</dbReference>
<evidence type="ECO:0000256" key="2">
    <source>
        <dbReference type="ARBA" id="ARBA00004613"/>
    </source>
</evidence>
<dbReference type="FunFam" id="2.10.25.10:FF:000045">
    <property type="entry name" value="Slit guidance ligand 2"/>
    <property type="match status" value="2"/>
</dbReference>
<dbReference type="InterPro" id="IPR000742">
    <property type="entry name" value="EGF"/>
</dbReference>
<dbReference type="PANTHER" id="PTHR24049:SF22">
    <property type="entry name" value="DROSOPHILA CRUMBS HOMOLOG"/>
    <property type="match status" value="1"/>
</dbReference>
<evidence type="ECO:0000256" key="14">
    <source>
        <dbReference type="ARBA" id="ARBA00023180"/>
    </source>
</evidence>
<dbReference type="GO" id="GO:0007219">
    <property type="term" value="P:Notch signaling pathway"/>
    <property type="evidence" value="ECO:0007669"/>
    <property type="project" value="InterPro"/>
</dbReference>
<evidence type="ECO:0000256" key="6">
    <source>
        <dbReference type="ARBA" id="ARBA00022692"/>
    </source>
</evidence>
<evidence type="ECO:0000313" key="22">
    <source>
        <dbReference type="EMBL" id="JAP41723.1"/>
    </source>
</evidence>
<dbReference type="SMART" id="SM00051">
    <property type="entry name" value="DSL"/>
    <property type="match status" value="1"/>
</dbReference>
<keyword evidence="5 15" id="KW-0245">EGF-like domain</keyword>
<keyword evidence="7 17" id="KW-0732">Signal</keyword>
<evidence type="ECO:0000256" key="12">
    <source>
        <dbReference type="ARBA" id="ARBA00023136"/>
    </source>
</evidence>
<dbReference type="InterPro" id="IPR051022">
    <property type="entry name" value="Notch_Cell-Fate_Det"/>
</dbReference>
<proteinExistence type="predicted"/>
<feature type="domain" description="EGF-like" evidence="20">
    <location>
        <begin position="395"/>
        <end position="432"/>
    </location>
</feature>
<feature type="domain" description="EGF-like" evidence="20">
    <location>
        <begin position="357"/>
        <end position="393"/>
    </location>
</feature>
<dbReference type="InterPro" id="IPR003645">
    <property type="entry name" value="Fol_N"/>
</dbReference>
<dbReference type="SMART" id="SM00181">
    <property type="entry name" value="EGF"/>
    <property type="match status" value="17"/>
</dbReference>
<dbReference type="Gene3D" id="2.10.25.140">
    <property type="match status" value="1"/>
</dbReference>
<dbReference type="InterPro" id="IPR001007">
    <property type="entry name" value="VWF_dom"/>
</dbReference>
<feature type="domain" description="EGF-like" evidence="20">
    <location>
        <begin position="315"/>
        <end position="355"/>
    </location>
</feature>
<evidence type="ECO:0000256" key="17">
    <source>
        <dbReference type="RuleBase" id="RU280815"/>
    </source>
</evidence>
<feature type="domain" description="EGF-like" evidence="20">
    <location>
        <begin position="512"/>
        <end position="548"/>
    </location>
</feature>
<evidence type="ECO:0000256" key="13">
    <source>
        <dbReference type="ARBA" id="ARBA00023157"/>
    </source>
</evidence>
<dbReference type="InterPro" id="IPR018097">
    <property type="entry name" value="EGF_Ca-bd_CS"/>
</dbReference>
<dbReference type="Pfam" id="PF01414">
    <property type="entry name" value="DSL"/>
    <property type="match status" value="1"/>
</dbReference>
<dbReference type="FunFam" id="2.10.25.10:FF:000095">
    <property type="entry name" value="Notch, isoform B"/>
    <property type="match status" value="1"/>
</dbReference>
<feature type="domain" description="EGF-like" evidence="20">
    <location>
        <begin position="476"/>
        <end position="511"/>
    </location>
</feature>
<dbReference type="PROSITE" id="PS00022">
    <property type="entry name" value="EGF_1"/>
    <property type="match status" value="16"/>
</dbReference>
<dbReference type="PANTHER" id="PTHR24049">
    <property type="entry name" value="CRUMBS FAMILY MEMBER"/>
    <property type="match status" value="1"/>
</dbReference>
<evidence type="ECO:0000256" key="5">
    <source>
        <dbReference type="ARBA" id="ARBA00022536"/>
    </source>
</evidence>
<feature type="disulfide bond" evidence="15">
    <location>
        <begin position="271"/>
        <end position="280"/>
    </location>
</feature>
<dbReference type="EMBL" id="GEEE01021502">
    <property type="protein sequence ID" value="JAP41723.1"/>
    <property type="molecule type" value="Transcribed_RNA"/>
</dbReference>
<feature type="domain" description="EGF-like" evidence="20">
    <location>
        <begin position="639"/>
        <end position="677"/>
    </location>
</feature>
<evidence type="ECO:0000256" key="11">
    <source>
        <dbReference type="ARBA" id="ARBA00022989"/>
    </source>
</evidence>
<dbReference type="InterPro" id="IPR056986">
    <property type="entry name" value="JAG1_1/2_dom"/>
</dbReference>
<dbReference type="FunFam" id="2.10.25.10:FF:000472">
    <property type="entry name" value="Uncharacterized protein, isoform A"/>
    <property type="match status" value="1"/>
</dbReference>
<feature type="domain" description="EGF-like" evidence="20">
    <location>
        <begin position="679"/>
        <end position="715"/>
    </location>
</feature>
<dbReference type="GO" id="GO:0005509">
    <property type="term" value="F:calcium ion binding"/>
    <property type="evidence" value="ECO:0007669"/>
    <property type="project" value="InterPro"/>
</dbReference>
<feature type="disulfide bond" evidence="16">
    <location>
        <begin position="238"/>
        <end position="247"/>
    </location>
</feature>
<feature type="disulfide bond" evidence="15">
    <location>
        <begin position="538"/>
        <end position="547"/>
    </location>
</feature>
<sequence>NEAQEVLVLATPKSKLATPLSLRNRKIALMLWIILLTFFHNFGFMVVAGASPTLATLAIKLSYFENSLNFRLRSECCARSRSESCAEQCDLEFHLCFEDYQEGVASTDSSPWNGHCQYGAANITVKRALSKQSSSEGITTRVDLTHPWPGPFTLVLEAYQTKPEDGSQSMVDRTIHRNVLLPTTSKDWRSLVVSSPSSIYELAVKFHCSPNHYGQDCARVCQPVKDRFSCDRQGRKVCAAGWSGQDCDKPICRKGCHAIHGRCKKPGECMCSRGWTGENCDECVKYPGCRNGVCDDAPFTCRCLPNWGGPFCDQDLDYCRRHKPCLHGGICQNTNATHPQFRCICPRGYTGERCEEKLDACALNPCKRGKCLPSHTHGFRCVCSAGWRGKYCDENIDFCDQNRCMNGGTCQDLDGEGFHCECLPGFEGSVCQRRSACGESRCVHARECTRLATTSNGIQHDCVCQAGWTGELCDHNIDDCVDKCKNGGQCRDLVGDYVCDCPAGFSGRNCEINHKCDVSPCKNDGVCVETDGGFKCICPEGVTGELCEEAKHGCDPNPCLNNAYCYDIAPNNYYCKCDAGFYGRHCEHVRPYCGPLGCKRLLDPCSQFRESSTALIMDMLSDTANTSVLQVPVLPVTLNSHEAVMPTSVCGAHGICAKNDDGYGCVCETGYVGKYCESVKDECLDVPCLNGATCVSAGGTFHCLCREGFTGQFCEFEFHPCDEEPCHNGGYCERTGTGTDFQCRCVPGWSGLWCHLRGSDPCAVSQPCLNNGICVTDTHSPAGYYCKCPIGLTGLNCDRRDSELQACANNSVCENGGTCVDINGNPHCFCRPGFDGAHCEVNVDECISNPCLNGGKCHDLVIGFRCECQNGFMGSNCGYNIDDCATHPCAYGATCVDKIGGYECVCPEGRMGRHCEEVSNPSVPKPPSCRFNHRIYDHGQKWNYDCHRCECVKGEIVCRQTFCGYWSCLRAGDEGDPFACKEGETCYTVSTAAPHSSCLTPPCYARAVCVNASLPLEPQLKTLTPPFLRPAFSGCRPNAAHLTNRCARILLTMSRTRLPYGVSVADVCNAVRALPVIRVLTASRTEGGLVGLSCGLTAVQPDQEDVSAIELTLSSTDDRIRVSEEGKEYVFVQRFAQKVAADIRRSASTNLTFGYFEEATETETGVEGGNHTFQMPSVATMMGADDQNYYWHLVFLGVIAINVDTILVKDDDPGKPPLLVPLVCCLILGIGLLCIVLICFCAHRKNRQLLQRYSQLKQPSGVDKPDGVTKRIERPLPTPYRGAAPTAQTYTSQSKENRQRRPPSTLFTTSTHDYASVR</sequence>
<dbReference type="GO" id="GO:0005886">
    <property type="term" value="C:plasma membrane"/>
    <property type="evidence" value="ECO:0007669"/>
    <property type="project" value="TreeGrafter"/>
</dbReference>
<dbReference type="CDD" id="cd00054">
    <property type="entry name" value="EGF_CA"/>
    <property type="match status" value="10"/>
</dbReference>
<dbReference type="Pfam" id="PF07657">
    <property type="entry name" value="MNNL"/>
    <property type="match status" value="1"/>
</dbReference>
<keyword evidence="3 17" id="KW-0217">Developmental protein</keyword>
<evidence type="ECO:0000256" key="7">
    <source>
        <dbReference type="ARBA" id="ARBA00022729"/>
    </source>
</evidence>
<feature type="non-terminal residue" evidence="22">
    <location>
        <position position="1"/>
    </location>
</feature>
<evidence type="ECO:0000256" key="15">
    <source>
        <dbReference type="PROSITE-ProRule" id="PRU00076"/>
    </source>
</evidence>
<dbReference type="GO" id="GO:0005576">
    <property type="term" value="C:extracellular region"/>
    <property type="evidence" value="ECO:0007669"/>
    <property type="project" value="UniProtKB-SubCell"/>
</dbReference>
<dbReference type="SMART" id="SM00179">
    <property type="entry name" value="EGF_CA"/>
    <property type="match status" value="12"/>
</dbReference>
<feature type="disulfide bond" evidence="15">
    <location>
        <begin position="577"/>
        <end position="586"/>
    </location>
</feature>
<feature type="disulfide bond" evidence="15">
    <location>
        <begin position="345"/>
        <end position="354"/>
    </location>
</feature>
<organism evidence="22">
    <name type="scientific">Schistocephalus solidus</name>
    <name type="common">Tapeworm</name>
    <dbReference type="NCBI Taxonomy" id="70667"/>
    <lineage>
        <taxon>Eukaryota</taxon>
        <taxon>Metazoa</taxon>
        <taxon>Spiralia</taxon>
        <taxon>Lophotrochozoa</taxon>
        <taxon>Platyhelminthes</taxon>
        <taxon>Cestoda</taxon>
        <taxon>Eucestoda</taxon>
        <taxon>Diphyllobothriidea</taxon>
        <taxon>Diphyllobothriidae</taxon>
        <taxon>Schistocephalus</taxon>
    </lineage>
</organism>
<keyword evidence="6 17" id="KW-0812">Transmembrane</keyword>
<keyword evidence="11 17" id="KW-1133">Transmembrane helix</keyword>
<feature type="disulfide bond" evidence="15">
    <location>
        <begin position="361"/>
        <end position="371"/>
    </location>
</feature>
<feature type="disulfide bond" evidence="15">
    <location>
        <begin position="383"/>
        <end position="392"/>
    </location>
</feature>
<dbReference type="InterPro" id="IPR001881">
    <property type="entry name" value="EGF-like_Ca-bd_dom"/>
</dbReference>
<dbReference type="PROSITE" id="PS01186">
    <property type="entry name" value="EGF_2"/>
    <property type="match status" value="11"/>
</dbReference>
<evidence type="ECO:0000259" key="21">
    <source>
        <dbReference type="PROSITE" id="PS51051"/>
    </source>
</evidence>
<reference evidence="22" key="1">
    <citation type="submission" date="2016-01" db="EMBL/GenBank/DDBJ databases">
        <title>Reference transcriptome for the parasite Schistocephalus solidus: insights into the molecular evolution of parasitism.</title>
        <authorList>
            <person name="Hebert F.O."/>
            <person name="Grambauer S."/>
            <person name="Barber I."/>
            <person name="Landry C.R."/>
            <person name="Aubin-Horth N."/>
        </authorList>
    </citation>
    <scope>NUCLEOTIDE SEQUENCE</scope>
</reference>
<dbReference type="GO" id="GO:0045197">
    <property type="term" value="P:establishment or maintenance of epithelial cell apical/basal polarity"/>
    <property type="evidence" value="ECO:0007669"/>
    <property type="project" value="TreeGrafter"/>
</dbReference>
<feature type="disulfide bond" evidence="15">
    <location>
        <begin position="667"/>
        <end position="676"/>
    </location>
</feature>
<dbReference type="FunFam" id="2.10.25.10:FF:000294">
    <property type="entry name" value="Delta-like protein"/>
    <property type="match status" value="1"/>
</dbReference>
<dbReference type="PROSITE" id="PS00010">
    <property type="entry name" value="ASX_HYDROXYL"/>
    <property type="match status" value="3"/>
</dbReference>
<dbReference type="GO" id="GO:0030154">
    <property type="term" value="P:cell differentiation"/>
    <property type="evidence" value="ECO:0007669"/>
    <property type="project" value="UniProtKB-KW"/>
</dbReference>
<feature type="transmembrane region" description="Helical" evidence="19">
    <location>
        <begin position="1189"/>
        <end position="1207"/>
    </location>
</feature>
<evidence type="ECO:0000256" key="18">
    <source>
        <dbReference type="SAM" id="MobiDB-lite"/>
    </source>
</evidence>
<dbReference type="Pfam" id="PF00008">
    <property type="entry name" value="EGF"/>
    <property type="match status" value="9"/>
</dbReference>
<feature type="disulfide bond" evidence="15">
    <location>
        <begin position="788"/>
        <end position="797"/>
    </location>
</feature>
<dbReference type="SUPFAM" id="SSF57196">
    <property type="entry name" value="EGF/Laminin"/>
    <property type="match status" value="13"/>
</dbReference>
<dbReference type="FunFam" id="2.10.25.10:FF:000018">
    <property type="entry name" value="Delta-like 1"/>
    <property type="match status" value="1"/>
</dbReference>
<feature type="disulfide bond" evidence="15">
    <location>
        <begin position="422"/>
        <end position="431"/>
    </location>
</feature>
<evidence type="ECO:0000256" key="16">
    <source>
        <dbReference type="PROSITE-ProRule" id="PRU00377"/>
    </source>
</evidence>
<evidence type="ECO:0000256" key="4">
    <source>
        <dbReference type="ARBA" id="ARBA00022525"/>
    </source>
</evidence>
<feature type="disulfide bond" evidence="15">
    <location>
        <begin position="906"/>
        <end position="915"/>
    </location>
</feature>
<feature type="compositionally biased region" description="Polar residues" evidence="18">
    <location>
        <begin position="1305"/>
        <end position="1318"/>
    </location>
</feature>
<feature type="domain" description="EGF-like" evidence="20">
    <location>
        <begin position="803"/>
        <end position="840"/>
    </location>
</feature>
<dbReference type="FunFam" id="2.10.25.10:FF:000066">
    <property type="entry name" value="FAT atypical cadherin 4"/>
    <property type="match status" value="1"/>
</dbReference>
<feature type="disulfide bond" evidence="15">
    <location>
        <begin position="830"/>
        <end position="839"/>
    </location>
</feature>
<keyword evidence="14" id="KW-0325">Glycoprotein</keyword>
<feature type="disulfide bond" evidence="15">
    <location>
        <begin position="868"/>
        <end position="877"/>
    </location>
</feature>
<feature type="disulfide bond" evidence="15">
    <location>
        <begin position="501"/>
        <end position="510"/>
    </location>
</feature>
<evidence type="ECO:0000256" key="19">
    <source>
        <dbReference type="SAM" id="Phobius"/>
    </source>
</evidence>
<keyword evidence="12 17" id="KW-0472">Membrane</keyword>
<comment type="caution">
    <text evidence="15">Lacks conserved residue(s) required for the propagation of feature annotation.</text>
</comment>
<feature type="domain" description="EGF-like" evidence="20">
    <location>
        <begin position="842"/>
        <end position="878"/>
    </location>
</feature>
<dbReference type="Gene3D" id="2.60.40.3510">
    <property type="match status" value="1"/>
</dbReference>
<feature type="domain" description="EGF-like" evidence="20">
    <location>
        <begin position="880"/>
        <end position="916"/>
    </location>
</feature>
<evidence type="ECO:0000256" key="10">
    <source>
        <dbReference type="ARBA" id="ARBA00022843"/>
    </source>
</evidence>
<evidence type="ECO:0000259" key="20">
    <source>
        <dbReference type="PROSITE" id="PS50026"/>
    </source>
</evidence>
<keyword evidence="4" id="KW-0964">Secreted</keyword>
<feature type="domain" description="EGF-like" evidence="20">
    <location>
        <begin position="758"/>
        <end position="798"/>
    </location>
</feature>
<feature type="disulfide bond" evidence="15">
    <location>
        <begin position="745"/>
        <end position="754"/>
    </location>
</feature>
<gene>
    <name evidence="22" type="ORF">TR160921</name>
</gene>
<keyword evidence="10" id="KW-0832">Ubl conjugation</keyword>
<feature type="region of interest" description="Disordered" evidence="18">
    <location>
        <begin position="1259"/>
        <end position="1318"/>
    </location>
</feature>
<keyword evidence="8 17" id="KW-0677">Repeat</keyword>
<evidence type="ECO:0000256" key="1">
    <source>
        <dbReference type="ARBA" id="ARBA00004479"/>
    </source>
</evidence>
<feature type="transmembrane region" description="Helical" evidence="19">
    <location>
        <begin position="1219"/>
        <end position="1242"/>
    </location>
</feature>
<dbReference type="InterPro" id="IPR013032">
    <property type="entry name" value="EGF-like_CS"/>
</dbReference>
<feature type="domain" description="EGF-like" evidence="20">
    <location>
        <begin position="248"/>
        <end position="281"/>
    </location>
</feature>
<feature type="domain" description="DSL" evidence="21">
    <location>
        <begin position="206"/>
        <end position="247"/>
    </location>
</feature>
<feature type="domain" description="EGF-like" evidence="20">
    <location>
        <begin position="550"/>
        <end position="587"/>
    </location>
</feature>
<name>A0A0X3NQP0_SCHSO</name>
<feature type="compositionally biased region" description="Basic and acidic residues" evidence="18">
    <location>
        <begin position="1263"/>
        <end position="1274"/>
    </location>
</feature>
<feature type="disulfide bond" evidence="15">
    <location>
        <begin position="726"/>
        <end position="743"/>
    </location>
</feature>
<dbReference type="SMART" id="SM00215">
    <property type="entry name" value="VWC_out"/>
    <property type="match status" value="1"/>
</dbReference>
<dbReference type="SMART" id="SM00274">
    <property type="entry name" value="FOLN"/>
    <property type="match status" value="3"/>
</dbReference>
<dbReference type="GO" id="GO:0032991">
    <property type="term" value="C:protein-containing complex"/>
    <property type="evidence" value="ECO:0007669"/>
    <property type="project" value="TreeGrafter"/>
</dbReference>
<dbReference type="FunFam" id="2.10.25.10:FF:000117">
    <property type="entry name" value="Delta-like protein"/>
    <property type="match status" value="1"/>
</dbReference>
<keyword evidence="9" id="KW-0221">Differentiation</keyword>
<dbReference type="InterPro" id="IPR000152">
    <property type="entry name" value="EGF-type_Asp/Asn_hydroxyl_site"/>
</dbReference>